<evidence type="ECO:0000313" key="5">
    <source>
        <dbReference type="EMBL" id="KAK8030216.1"/>
    </source>
</evidence>
<dbReference type="EMBL" id="JAQQWK010000010">
    <property type="protein sequence ID" value="KAK8030216.1"/>
    <property type="molecule type" value="Genomic_DNA"/>
</dbReference>
<evidence type="ECO:0000256" key="2">
    <source>
        <dbReference type="ARBA" id="ARBA00022676"/>
    </source>
</evidence>
<keyword evidence="3" id="KW-0808">Transferase</keyword>
<protein>
    <submittedName>
        <fullName evidence="5">Uncharacterized protein</fullName>
    </submittedName>
</protein>
<gene>
    <name evidence="5" type="ORF">PG993_011507</name>
</gene>
<evidence type="ECO:0000313" key="6">
    <source>
        <dbReference type="Proteomes" id="UP001444661"/>
    </source>
</evidence>
<dbReference type="Proteomes" id="UP001444661">
    <property type="component" value="Unassembled WGS sequence"/>
</dbReference>
<dbReference type="InterPro" id="IPR002685">
    <property type="entry name" value="Glyco_trans_15"/>
</dbReference>
<evidence type="ECO:0000256" key="3">
    <source>
        <dbReference type="ARBA" id="ARBA00022679"/>
    </source>
</evidence>
<keyword evidence="4" id="KW-0472">Membrane</keyword>
<keyword evidence="2" id="KW-0328">Glycosyltransferase</keyword>
<evidence type="ECO:0000256" key="1">
    <source>
        <dbReference type="ARBA" id="ARBA00007677"/>
    </source>
</evidence>
<sequence>MPRSNGGHIARNPSQGSILNYHELTLVDAKSYSDEATGGVLTGAQSVSDVKGVVASSRPRAFRKSLMAFAGILLMIVIVSFLSRDESMLPGTASPLIDIENEPTVFTHPTPELPNGYHHGHKQLDPLGWLRDNSHVDPVKLPSRRLLALQASRPKAALIALVNNSDVAAMIHTIIQLEASFNSKKLHRYDWVFFNDEEFSEEFKAAALNISSSRCFFERIPKEHWSVPHWIDPAKFAGAGQFLEDVDAEKTWQETDHHKSRWNAGLFALEHRLQDYEWYWRIEPGVQYTCNIKYDVFRFMRDNNMAFGFNLALLGDTRFFPSLWDRTKVFKLSHPNMVHPEADMGWALHTPRDSRDVIRSASTPAGYEILTKEEEYNSCQFYSNFEVGSLEYFRGENHQTYFQHLDRSGGFYYERFGDAPVHTLSVNMFLPKRRVWYFRDIGYPHAFCPDCPPHVEKLPYGPEQDPKKIRAAELDASLRRRRKELDEYRKHFERERDAPSLYCGHTIGGLDLDNSRLVPYTSKQKKPFHTCIRLWLGGKWLLKKRGWSREEVMALGGDGYGGYLVDSLQTYPLKGDEPVLQTLQDWRTQTDNTESSSTERLYSWLYFVLMIFIAATMA</sequence>
<reference evidence="5 6" key="1">
    <citation type="submission" date="2023-01" db="EMBL/GenBank/DDBJ databases">
        <title>Analysis of 21 Apiospora genomes using comparative genomics revels a genus with tremendous synthesis potential of carbohydrate active enzymes and secondary metabolites.</title>
        <authorList>
            <person name="Sorensen T."/>
        </authorList>
    </citation>
    <scope>NUCLEOTIDE SEQUENCE [LARGE SCALE GENOMIC DNA]</scope>
    <source>
        <strain evidence="5 6">CBS 33761</strain>
    </source>
</reference>
<dbReference type="PANTHER" id="PTHR31121">
    <property type="entry name" value="ALPHA-1,2 MANNOSYLTRANSFERASE KTR1"/>
    <property type="match status" value="1"/>
</dbReference>
<feature type="transmembrane region" description="Helical" evidence="4">
    <location>
        <begin position="66"/>
        <end position="83"/>
    </location>
</feature>
<dbReference type="SUPFAM" id="SSF53448">
    <property type="entry name" value="Nucleotide-diphospho-sugar transferases"/>
    <property type="match status" value="1"/>
</dbReference>
<keyword evidence="4" id="KW-0812">Transmembrane</keyword>
<name>A0ABR1SEE2_9PEZI</name>
<dbReference type="InterPro" id="IPR029044">
    <property type="entry name" value="Nucleotide-diphossugar_trans"/>
</dbReference>
<comment type="similarity">
    <text evidence="1">Belongs to the glycosyltransferase 15 family.</text>
</comment>
<organism evidence="5 6">
    <name type="scientific">Apiospora rasikravindrae</name>
    <dbReference type="NCBI Taxonomy" id="990691"/>
    <lineage>
        <taxon>Eukaryota</taxon>
        <taxon>Fungi</taxon>
        <taxon>Dikarya</taxon>
        <taxon>Ascomycota</taxon>
        <taxon>Pezizomycotina</taxon>
        <taxon>Sordariomycetes</taxon>
        <taxon>Xylariomycetidae</taxon>
        <taxon>Amphisphaeriales</taxon>
        <taxon>Apiosporaceae</taxon>
        <taxon>Apiospora</taxon>
    </lineage>
</organism>
<accession>A0ABR1SEE2</accession>
<keyword evidence="4" id="KW-1133">Transmembrane helix</keyword>
<keyword evidence="6" id="KW-1185">Reference proteome</keyword>
<dbReference type="PANTHER" id="PTHR31121:SF7">
    <property type="entry name" value="MANNOSYLTRANSFERASE KTR4-RELATED"/>
    <property type="match status" value="1"/>
</dbReference>
<dbReference type="Pfam" id="PF01793">
    <property type="entry name" value="Glyco_transf_15"/>
    <property type="match status" value="1"/>
</dbReference>
<dbReference type="Gene3D" id="3.90.550.10">
    <property type="entry name" value="Spore Coat Polysaccharide Biosynthesis Protein SpsA, Chain A"/>
    <property type="match status" value="1"/>
</dbReference>
<evidence type="ECO:0000256" key="4">
    <source>
        <dbReference type="SAM" id="Phobius"/>
    </source>
</evidence>
<comment type="caution">
    <text evidence="5">The sequence shown here is derived from an EMBL/GenBank/DDBJ whole genome shotgun (WGS) entry which is preliminary data.</text>
</comment>
<proteinExistence type="inferred from homology"/>